<comment type="caution">
    <text evidence="1">The sequence shown here is derived from an EMBL/GenBank/DDBJ whole genome shotgun (WGS) entry which is preliminary data.</text>
</comment>
<dbReference type="GO" id="GO:0043565">
    <property type="term" value="F:sequence-specific DNA binding"/>
    <property type="evidence" value="ECO:0007669"/>
    <property type="project" value="InterPro"/>
</dbReference>
<dbReference type="Gene3D" id="3.30.565.60">
    <property type="match status" value="1"/>
</dbReference>
<dbReference type="Pfam" id="PF13749">
    <property type="entry name" value="HATPase_c_4"/>
    <property type="match status" value="1"/>
</dbReference>
<organism evidence="1">
    <name type="scientific">marine sediment metagenome</name>
    <dbReference type="NCBI Taxonomy" id="412755"/>
    <lineage>
        <taxon>unclassified sequences</taxon>
        <taxon>metagenomes</taxon>
        <taxon>ecological metagenomes</taxon>
    </lineage>
</organism>
<dbReference type="SUPFAM" id="SSF46785">
    <property type="entry name" value="Winged helix' DNA-binding domain"/>
    <property type="match status" value="1"/>
</dbReference>
<sequence>DIALREAIINAVCHRDYFEKGASVMIEIFDDRVEISNPGGLPSGLDAKEFGTKSVVRNPVIASLLNRADYIEQIGTGINRIKNAVKEHGQGSVEFYYNNFFIVTFTRTKKVTEKVTEKVTKKVTENQRKILSNIKENPNITTQELSKKVGISDRKIKDNIKKLKENNLLERIGPAKGGHWKIK</sequence>
<dbReference type="Gene3D" id="1.10.10.10">
    <property type="entry name" value="Winged helix-like DNA-binding domain superfamily/Winged helix DNA-binding domain"/>
    <property type="match status" value="1"/>
</dbReference>
<dbReference type="PRINTS" id="PR00033">
    <property type="entry name" value="HTHASNC"/>
</dbReference>
<dbReference type="PANTHER" id="PTHR30595">
    <property type="entry name" value="GLPR-RELATED TRANSCRIPTIONAL REPRESSOR"/>
    <property type="match status" value="1"/>
</dbReference>
<protein>
    <submittedName>
        <fullName evidence="1">Uncharacterized protein</fullName>
    </submittedName>
</protein>
<evidence type="ECO:0000313" key="1">
    <source>
        <dbReference type="EMBL" id="GAJ21629.1"/>
    </source>
</evidence>
<dbReference type="PANTHER" id="PTHR30595:SF6">
    <property type="entry name" value="SCHLAFEN ALBA-2 DOMAIN-CONTAINING PROTEIN"/>
    <property type="match status" value="1"/>
</dbReference>
<reference evidence="1" key="1">
    <citation type="journal article" date="2014" name="Front. Microbiol.">
        <title>High frequency of phylogenetically diverse reductive dehalogenase-homologous genes in deep subseafloor sedimentary metagenomes.</title>
        <authorList>
            <person name="Kawai M."/>
            <person name="Futagami T."/>
            <person name="Toyoda A."/>
            <person name="Takaki Y."/>
            <person name="Nishi S."/>
            <person name="Hori S."/>
            <person name="Arai W."/>
            <person name="Tsubouchi T."/>
            <person name="Morono Y."/>
            <person name="Uchiyama I."/>
            <person name="Ito T."/>
            <person name="Fujiyama A."/>
            <person name="Inagaki F."/>
            <person name="Takami H."/>
        </authorList>
    </citation>
    <scope>NUCLEOTIDE SEQUENCE</scope>
    <source>
        <strain evidence="1">Expedition CK06-06</strain>
    </source>
</reference>
<dbReference type="Pfam" id="PF13412">
    <property type="entry name" value="HTH_24"/>
    <property type="match status" value="1"/>
</dbReference>
<accession>X1UVY2</accession>
<proteinExistence type="predicted"/>
<dbReference type="InterPro" id="IPR036390">
    <property type="entry name" value="WH_DNA-bd_sf"/>
</dbReference>
<gene>
    <name evidence="1" type="ORF">S12H4_57188</name>
</gene>
<dbReference type="AlphaFoldDB" id="X1UVY2"/>
<dbReference type="EMBL" id="BARW01036940">
    <property type="protein sequence ID" value="GAJ21629.1"/>
    <property type="molecule type" value="Genomic_DNA"/>
</dbReference>
<dbReference type="InterPro" id="IPR036388">
    <property type="entry name" value="WH-like_DNA-bd_sf"/>
</dbReference>
<feature type="non-terminal residue" evidence="1">
    <location>
        <position position="1"/>
    </location>
</feature>
<dbReference type="InterPro" id="IPR000485">
    <property type="entry name" value="AsnC-type_HTH_dom"/>
</dbReference>
<name>X1UVY2_9ZZZZ</name>
<dbReference type="InterPro" id="IPR038475">
    <property type="entry name" value="RecG_C_sf"/>
</dbReference>